<name>A0A1M6ZV65_9BRAD</name>
<evidence type="ECO:0000313" key="3">
    <source>
        <dbReference type="EMBL" id="SED31046.1"/>
    </source>
</evidence>
<evidence type="ECO:0000256" key="1">
    <source>
        <dbReference type="ARBA" id="ARBA00023239"/>
    </source>
</evidence>
<dbReference type="SUPFAM" id="SSF51556">
    <property type="entry name" value="Metallo-dependent hydrolases"/>
    <property type="match status" value="1"/>
</dbReference>
<dbReference type="OrthoDB" id="9799024at2"/>
<dbReference type="PANTHER" id="PTHR21240">
    <property type="entry name" value="2-AMINO-3-CARBOXYLMUCONATE-6-SEMIALDEHYDE DECARBOXYLASE"/>
    <property type="match status" value="1"/>
</dbReference>
<keyword evidence="1" id="KW-0456">Lyase</keyword>
<organism evidence="3 4">
    <name type="scientific">Bradyrhizobium lablabi</name>
    <dbReference type="NCBI Taxonomy" id="722472"/>
    <lineage>
        <taxon>Bacteria</taxon>
        <taxon>Pseudomonadati</taxon>
        <taxon>Pseudomonadota</taxon>
        <taxon>Alphaproteobacteria</taxon>
        <taxon>Hyphomicrobiales</taxon>
        <taxon>Nitrobacteraceae</taxon>
        <taxon>Bradyrhizobium</taxon>
    </lineage>
</organism>
<dbReference type="GO" id="GO:0019748">
    <property type="term" value="P:secondary metabolic process"/>
    <property type="evidence" value="ECO:0007669"/>
    <property type="project" value="TreeGrafter"/>
</dbReference>
<dbReference type="AlphaFoldDB" id="A0A1M6ZV65"/>
<reference evidence="3 4" key="1">
    <citation type="submission" date="2016-10" db="EMBL/GenBank/DDBJ databases">
        <authorList>
            <person name="de Groot N.N."/>
        </authorList>
    </citation>
    <scope>NUCLEOTIDE SEQUENCE [LARGE SCALE GENOMIC DNA]</scope>
    <source>
        <strain evidence="3 4">GAS522</strain>
    </source>
</reference>
<dbReference type="Gene3D" id="3.20.20.140">
    <property type="entry name" value="Metal-dependent hydrolases"/>
    <property type="match status" value="1"/>
</dbReference>
<sequence length="351" mass="39851">MLRQANSFPKVDCDLHLTLPTTGELLPFLDAYWHEQVTSRGIDRLELTGDISNMPAAVRPDWRGPATLELVQARALDAFDTDIAICNCLYGAQAVYNADLAAALCGAMNDWLISNWLSKDDRLRASIIVPWQHAELAAKEIERRAPDRRFVQVLLMVMGDAPLGKRSMWPIYATAEAHGLPIGVHAGSTYRFAPWTNGWPSFRIEDQAAQSVGFQTQLLSMIAEGVFKEFPKLRVVLTDSGVTWLPSFLWRIDKLWRGLRMEVPWVKRPPSEIVAEHVRLTMQPFDGPADPQIAREMIEQIGEEMMLFSTDFPHWNFEQAEFAPAGFDADLMRRLRTENPLKTYPRLQETS</sequence>
<dbReference type="InterPro" id="IPR032466">
    <property type="entry name" value="Metal_Hydrolase"/>
</dbReference>
<proteinExistence type="predicted"/>
<evidence type="ECO:0000313" key="4">
    <source>
        <dbReference type="Proteomes" id="UP000183208"/>
    </source>
</evidence>
<dbReference type="EMBL" id="FNTI01000001">
    <property type="protein sequence ID" value="SED31046.1"/>
    <property type="molecule type" value="Genomic_DNA"/>
</dbReference>
<dbReference type="PANTHER" id="PTHR21240:SF28">
    <property type="entry name" value="ISO-OROTATE DECARBOXYLASE (EUROFUNG)"/>
    <property type="match status" value="1"/>
</dbReference>
<dbReference type="Proteomes" id="UP000183208">
    <property type="component" value="Unassembled WGS sequence"/>
</dbReference>
<dbReference type="GO" id="GO:0016831">
    <property type="term" value="F:carboxy-lyase activity"/>
    <property type="evidence" value="ECO:0007669"/>
    <property type="project" value="InterPro"/>
</dbReference>
<dbReference type="RefSeq" id="WP_074821774.1">
    <property type="nucleotide sequence ID" value="NZ_FNTI01000001.1"/>
</dbReference>
<dbReference type="GO" id="GO:0016787">
    <property type="term" value="F:hydrolase activity"/>
    <property type="evidence" value="ECO:0007669"/>
    <property type="project" value="InterPro"/>
</dbReference>
<dbReference type="InterPro" id="IPR032465">
    <property type="entry name" value="ACMSD"/>
</dbReference>
<dbReference type="Pfam" id="PF04909">
    <property type="entry name" value="Amidohydro_2"/>
    <property type="match status" value="1"/>
</dbReference>
<feature type="domain" description="Amidohydrolase-related" evidence="2">
    <location>
        <begin position="11"/>
        <end position="345"/>
    </location>
</feature>
<accession>A0A1M6ZV65</accession>
<protein>
    <recommendedName>
        <fullName evidence="2">Amidohydrolase-related domain-containing protein</fullName>
    </recommendedName>
</protein>
<evidence type="ECO:0000259" key="2">
    <source>
        <dbReference type="Pfam" id="PF04909"/>
    </source>
</evidence>
<dbReference type="InterPro" id="IPR006680">
    <property type="entry name" value="Amidohydro-rel"/>
</dbReference>
<gene>
    <name evidence="3" type="ORF">SAMN05444171_3761</name>
</gene>
<dbReference type="GO" id="GO:0005737">
    <property type="term" value="C:cytoplasm"/>
    <property type="evidence" value="ECO:0007669"/>
    <property type="project" value="TreeGrafter"/>
</dbReference>